<accession>A0A815V8J5</accession>
<name>A0A815V8J5_9BILA</name>
<dbReference type="AlphaFoldDB" id="A0A815V8J5"/>
<evidence type="ECO:0000313" key="2">
    <source>
        <dbReference type="Proteomes" id="UP000663845"/>
    </source>
</evidence>
<dbReference type="SUPFAM" id="SSF56219">
    <property type="entry name" value="DNase I-like"/>
    <property type="match status" value="1"/>
</dbReference>
<sequence length="91" mass="10845">MYYFIRYTTLFILVCSFYQTDNFLLTNRISKIKIGSFNLRRYSLTKATSTNSVNLHISKILKRYDLVFLQEIIDASNDNRVINHLLNHLHK</sequence>
<evidence type="ECO:0008006" key="3">
    <source>
        <dbReference type="Google" id="ProtNLM"/>
    </source>
</evidence>
<dbReference type="EMBL" id="CAJNOG010003191">
    <property type="protein sequence ID" value="CAF1527254.1"/>
    <property type="molecule type" value="Genomic_DNA"/>
</dbReference>
<organism evidence="1 2">
    <name type="scientific">Adineta steineri</name>
    <dbReference type="NCBI Taxonomy" id="433720"/>
    <lineage>
        <taxon>Eukaryota</taxon>
        <taxon>Metazoa</taxon>
        <taxon>Spiralia</taxon>
        <taxon>Gnathifera</taxon>
        <taxon>Rotifera</taxon>
        <taxon>Eurotatoria</taxon>
        <taxon>Bdelloidea</taxon>
        <taxon>Adinetida</taxon>
        <taxon>Adinetidae</taxon>
        <taxon>Adineta</taxon>
    </lineage>
</organism>
<protein>
    <recommendedName>
        <fullName evidence="3">Endonuclease/exonuclease/phosphatase domain-containing protein</fullName>
    </recommendedName>
</protein>
<dbReference type="Proteomes" id="UP000663845">
    <property type="component" value="Unassembled WGS sequence"/>
</dbReference>
<proteinExistence type="predicted"/>
<evidence type="ECO:0000313" key="1">
    <source>
        <dbReference type="EMBL" id="CAF1527254.1"/>
    </source>
</evidence>
<feature type="non-terminal residue" evidence="1">
    <location>
        <position position="91"/>
    </location>
</feature>
<dbReference type="Gene3D" id="3.60.10.10">
    <property type="entry name" value="Endonuclease/exonuclease/phosphatase"/>
    <property type="match status" value="1"/>
</dbReference>
<reference evidence="1" key="1">
    <citation type="submission" date="2021-02" db="EMBL/GenBank/DDBJ databases">
        <authorList>
            <person name="Nowell W R."/>
        </authorList>
    </citation>
    <scope>NUCLEOTIDE SEQUENCE</scope>
</reference>
<gene>
    <name evidence="1" type="ORF">JYZ213_LOCUS44922</name>
</gene>
<comment type="caution">
    <text evidence="1">The sequence shown here is derived from an EMBL/GenBank/DDBJ whole genome shotgun (WGS) entry which is preliminary data.</text>
</comment>
<dbReference type="InterPro" id="IPR036691">
    <property type="entry name" value="Endo/exonu/phosph_ase_sf"/>
</dbReference>